<evidence type="ECO:0000256" key="1">
    <source>
        <dbReference type="ARBA" id="ARBA00006845"/>
    </source>
</evidence>
<keyword evidence="4" id="KW-1185">Reference proteome</keyword>
<proteinExistence type="inferred from homology"/>
<dbReference type="Gene3D" id="3.30.370.10">
    <property type="entry name" value="Barstar-like"/>
    <property type="match status" value="1"/>
</dbReference>
<evidence type="ECO:0000313" key="3">
    <source>
        <dbReference type="EMBL" id="MDN3707205.1"/>
    </source>
</evidence>
<feature type="domain" description="Barstar (barnase inhibitor)" evidence="2">
    <location>
        <begin position="4"/>
        <end position="73"/>
    </location>
</feature>
<gene>
    <name evidence="3" type="ORF">QW060_08665</name>
</gene>
<dbReference type="RefSeq" id="WP_290363231.1">
    <property type="nucleotide sequence ID" value="NZ_JAUFQU010000001.1"/>
</dbReference>
<sequence>MPKSITINGDLIHDIPSFYEEINRIFMAEEDWKIGNSLDAFDDMLYGGFGIIKANESVQLHWLNSENSRKALGFELTQKYYSEKLKAVAYNKKIIEEKLSALEKGTGPTYFEILLEIISEHKNIHLNLY</sequence>
<accession>A0ABT8CSJ2</accession>
<evidence type="ECO:0000259" key="2">
    <source>
        <dbReference type="Pfam" id="PF01337"/>
    </source>
</evidence>
<dbReference type="Pfam" id="PF01337">
    <property type="entry name" value="Barstar"/>
    <property type="match status" value="1"/>
</dbReference>
<dbReference type="InterPro" id="IPR000468">
    <property type="entry name" value="Barstar"/>
</dbReference>
<reference evidence="4" key="1">
    <citation type="journal article" date="2019" name="Int. J. Syst. Evol. Microbiol.">
        <title>The Global Catalogue of Microorganisms (GCM) 10K type strain sequencing project: providing services to taxonomists for standard genome sequencing and annotation.</title>
        <authorList>
            <consortium name="The Broad Institute Genomics Platform"/>
            <consortium name="The Broad Institute Genome Sequencing Center for Infectious Disease"/>
            <person name="Wu L."/>
            <person name="Ma J."/>
        </authorList>
    </citation>
    <scope>NUCLEOTIDE SEQUENCE [LARGE SCALE GENOMIC DNA]</scope>
    <source>
        <strain evidence="4">CECT 7184</strain>
    </source>
</reference>
<organism evidence="3 4">
    <name type="scientific">Paenimyroides ceti</name>
    <dbReference type="NCBI Taxonomy" id="395087"/>
    <lineage>
        <taxon>Bacteria</taxon>
        <taxon>Pseudomonadati</taxon>
        <taxon>Bacteroidota</taxon>
        <taxon>Flavobacteriia</taxon>
        <taxon>Flavobacteriales</taxon>
        <taxon>Flavobacteriaceae</taxon>
        <taxon>Paenimyroides</taxon>
    </lineage>
</organism>
<comment type="caution">
    <text evidence="3">The sequence shown here is derived from an EMBL/GenBank/DDBJ whole genome shotgun (WGS) entry which is preliminary data.</text>
</comment>
<dbReference type="EMBL" id="JAUFQU010000001">
    <property type="protein sequence ID" value="MDN3707205.1"/>
    <property type="molecule type" value="Genomic_DNA"/>
</dbReference>
<comment type="similarity">
    <text evidence="1">Belongs to the barstar family.</text>
</comment>
<dbReference type="InterPro" id="IPR035905">
    <property type="entry name" value="Barstar-like_sf"/>
</dbReference>
<evidence type="ECO:0000313" key="4">
    <source>
        <dbReference type="Proteomes" id="UP001242368"/>
    </source>
</evidence>
<dbReference type="Proteomes" id="UP001242368">
    <property type="component" value="Unassembled WGS sequence"/>
</dbReference>
<protein>
    <submittedName>
        <fullName evidence="3">Barstar family protein</fullName>
    </submittedName>
</protein>
<name>A0ABT8CSJ2_9FLAO</name>
<dbReference type="SUPFAM" id="SSF52038">
    <property type="entry name" value="Barstar-related"/>
    <property type="match status" value="1"/>
</dbReference>